<dbReference type="AlphaFoldDB" id="A0A288Q673"/>
<evidence type="ECO:0000313" key="4">
    <source>
        <dbReference type="Proteomes" id="UP000254912"/>
    </source>
</evidence>
<evidence type="ECO:0000256" key="1">
    <source>
        <dbReference type="ARBA" id="ARBA00001946"/>
    </source>
</evidence>
<comment type="cofactor">
    <cofactor evidence="1">
        <name>Mg(2+)</name>
        <dbReference type="ChEBI" id="CHEBI:18420"/>
    </cofactor>
</comment>
<dbReference type="Pfam" id="PF00293">
    <property type="entry name" value="NUDIX"/>
    <property type="match status" value="1"/>
</dbReference>
<dbReference type="EMBL" id="QRAS01000001">
    <property type="protein sequence ID" value="RDL11948.1"/>
    <property type="molecule type" value="Genomic_DNA"/>
</dbReference>
<dbReference type="InterPro" id="IPR020476">
    <property type="entry name" value="Nudix_hydrolase"/>
</dbReference>
<evidence type="ECO:0000256" key="2">
    <source>
        <dbReference type="ARBA" id="ARBA00022801"/>
    </source>
</evidence>
<keyword evidence="2" id="KW-0378">Hydrolase</keyword>
<dbReference type="PRINTS" id="PR00502">
    <property type="entry name" value="NUDIXFAMILY"/>
</dbReference>
<dbReference type="InterPro" id="IPR000086">
    <property type="entry name" value="NUDIX_hydrolase_dom"/>
</dbReference>
<dbReference type="PROSITE" id="PS51462">
    <property type="entry name" value="NUDIX"/>
    <property type="match status" value="1"/>
</dbReference>
<dbReference type="SUPFAM" id="SSF55811">
    <property type="entry name" value="Nudix"/>
    <property type="match status" value="1"/>
</dbReference>
<proteinExistence type="predicted"/>
<dbReference type="Proteomes" id="UP000254912">
    <property type="component" value="Unassembled WGS sequence"/>
</dbReference>
<organism evidence="3 4">
    <name type="scientific">Weissella soli</name>
    <dbReference type="NCBI Taxonomy" id="155866"/>
    <lineage>
        <taxon>Bacteria</taxon>
        <taxon>Bacillati</taxon>
        <taxon>Bacillota</taxon>
        <taxon>Bacilli</taxon>
        <taxon>Lactobacillales</taxon>
        <taxon>Lactobacillaceae</taxon>
        <taxon>Weissella</taxon>
    </lineage>
</organism>
<protein>
    <submittedName>
        <fullName evidence="3">8-oxo-dGTP diphosphatase</fullName>
    </submittedName>
</protein>
<dbReference type="InterPro" id="IPR015797">
    <property type="entry name" value="NUDIX_hydrolase-like_dom_sf"/>
</dbReference>
<dbReference type="Gene3D" id="3.90.79.10">
    <property type="entry name" value="Nucleoside Triphosphate Pyrophosphohydrolase"/>
    <property type="match status" value="1"/>
</dbReference>
<comment type="caution">
    <text evidence="3">The sequence shown here is derived from an EMBL/GenBank/DDBJ whole genome shotgun (WGS) entry which is preliminary data.</text>
</comment>
<accession>A0A288Q673</accession>
<dbReference type="GO" id="GO:0016787">
    <property type="term" value="F:hydrolase activity"/>
    <property type="evidence" value="ECO:0007669"/>
    <property type="project" value="UniProtKB-KW"/>
</dbReference>
<dbReference type="PANTHER" id="PTHR43046">
    <property type="entry name" value="GDP-MANNOSE MANNOSYL HYDROLASE"/>
    <property type="match status" value="1"/>
</dbReference>
<dbReference type="RefSeq" id="WP_070230012.1">
    <property type="nucleotide sequence ID" value="NZ_BJYO01000002.1"/>
</dbReference>
<dbReference type="GeneID" id="94545945"/>
<sequence length="163" mass="18345">MVNPNTHTHDRTTPVELTNMIMIENATTGQLLVQHRVKDAWSGLAFPGGHIEPGETVTASVYREALEETGLVIAHPQFVGIKEWPIGDGARYIVFLYKTTEYQGELQAREGALRWLTRAEILSGDYELPNTFAEMFQVFDDTTVNELALGVQDAQGQRVIRWE</sequence>
<gene>
    <name evidence="3" type="ORF">DFP99_0372</name>
</gene>
<reference evidence="3 4" key="1">
    <citation type="submission" date="2018-07" db="EMBL/GenBank/DDBJ databases">
        <title>Genomic Encyclopedia of Type Strains, Phase III (KMG-III): the genomes of soil and plant-associated and newly described type strains.</title>
        <authorList>
            <person name="Whitman W."/>
        </authorList>
    </citation>
    <scope>NUCLEOTIDE SEQUENCE [LARGE SCALE GENOMIC DNA]</scope>
    <source>
        <strain evidence="3 4">CECT 7031</strain>
    </source>
</reference>
<dbReference type="OrthoDB" id="9008185at2"/>
<dbReference type="PANTHER" id="PTHR43046:SF14">
    <property type="entry name" value="MUTT_NUDIX FAMILY PROTEIN"/>
    <property type="match status" value="1"/>
</dbReference>
<evidence type="ECO:0000313" key="3">
    <source>
        <dbReference type="EMBL" id="RDL11948.1"/>
    </source>
</evidence>
<dbReference type="KEGG" id="wso:WSWS_00743"/>
<dbReference type="CDD" id="cd18875">
    <property type="entry name" value="NUDIX_Hydrolase"/>
    <property type="match status" value="1"/>
</dbReference>
<name>A0A288Q673_9LACO</name>
<keyword evidence="4" id="KW-1185">Reference proteome</keyword>